<dbReference type="EMBL" id="CP107006">
    <property type="protein sequence ID" value="UYQ92128.1"/>
    <property type="molecule type" value="Genomic_DNA"/>
</dbReference>
<evidence type="ECO:0000313" key="5">
    <source>
        <dbReference type="Proteomes" id="UP001162741"/>
    </source>
</evidence>
<proteinExistence type="predicted"/>
<evidence type="ECO:0000256" key="2">
    <source>
        <dbReference type="PROSITE-ProRule" id="PRU00169"/>
    </source>
</evidence>
<evidence type="ECO:0000313" key="4">
    <source>
        <dbReference type="EMBL" id="UYQ92128.1"/>
    </source>
</evidence>
<dbReference type="InterPro" id="IPR036388">
    <property type="entry name" value="WH-like_DNA-bd_sf"/>
</dbReference>
<dbReference type="Pfam" id="PF00072">
    <property type="entry name" value="Response_reg"/>
    <property type="match status" value="1"/>
</dbReference>
<feature type="domain" description="Response regulatory" evidence="3">
    <location>
        <begin position="3"/>
        <end position="118"/>
    </location>
</feature>
<dbReference type="SMART" id="SM00448">
    <property type="entry name" value="REC"/>
    <property type="match status" value="1"/>
</dbReference>
<dbReference type="PROSITE" id="PS50110">
    <property type="entry name" value="RESPONSE_REGULATORY"/>
    <property type="match status" value="1"/>
</dbReference>
<evidence type="ECO:0000259" key="3">
    <source>
        <dbReference type="PROSITE" id="PS50110"/>
    </source>
</evidence>
<protein>
    <submittedName>
        <fullName evidence="4">DNA-binding response regulator</fullName>
    </submittedName>
</protein>
<evidence type="ECO:0000256" key="1">
    <source>
        <dbReference type="ARBA" id="ARBA00023125"/>
    </source>
</evidence>
<feature type="modified residue" description="4-aspartylphosphate" evidence="2">
    <location>
        <position position="53"/>
    </location>
</feature>
<dbReference type="InterPro" id="IPR011006">
    <property type="entry name" value="CheY-like_superfamily"/>
</dbReference>
<dbReference type="PANTHER" id="PTHR43214">
    <property type="entry name" value="TWO-COMPONENT RESPONSE REGULATOR"/>
    <property type="match status" value="1"/>
</dbReference>
<reference evidence="4" key="1">
    <citation type="submission" date="2022-10" db="EMBL/GenBank/DDBJ databases">
        <title>Chitinophaga sp. nov., isolated from soil.</title>
        <authorList>
            <person name="Jeon C.O."/>
        </authorList>
    </citation>
    <scope>NUCLEOTIDE SEQUENCE</scope>
    <source>
        <strain evidence="4">R8</strain>
    </source>
</reference>
<dbReference type="InterPro" id="IPR016032">
    <property type="entry name" value="Sig_transdc_resp-reg_C-effctor"/>
</dbReference>
<dbReference type="PANTHER" id="PTHR43214:SF43">
    <property type="entry name" value="TWO-COMPONENT RESPONSE REGULATOR"/>
    <property type="match status" value="1"/>
</dbReference>
<dbReference type="SUPFAM" id="SSF52172">
    <property type="entry name" value="CheY-like"/>
    <property type="match status" value="1"/>
</dbReference>
<keyword evidence="2" id="KW-0597">Phosphoprotein</keyword>
<dbReference type="InterPro" id="IPR039420">
    <property type="entry name" value="WalR-like"/>
</dbReference>
<keyword evidence="5" id="KW-1185">Reference proteome</keyword>
<accession>A0ABY6IXY9</accession>
<dbReference type="InterPro" id="IPR000792">
    <property type="entry name" value="Tscrpt_reg_LuxR_C"/>
</dbReference>
<dbReference type="Pfam" id="PF00196">
    <property type="entry name" value="GerE"/>
    <property type="match status" value="1"/>
</dbReference>
<name>A0ABY6IXY9_9BACT</name>
<dbReference type="GO" id="GO:0003677">
    <property type="term" value="F:DNA binding"/>
    <property type="evidence" value="ECO:0007669"/>
    <property type="project" value="UniProtKB-KW"/>
</dbReference>
<dbReference type="InterPro" id="IPR001789">
    <property type="entry name" value="Sig_transdc_resp-reg_receiver"/>
</dbReference>
<dbReference type="SMART" id="SM00421">
    <property type="entry name" value="HTH_LUXR"/>
    <property type="match status" value="1"/>
</dbReference>
<dbReference type="Proteomes" id="UP001162741">
    <property type="component" value="Chromosome"/>
</dbReference>
<dbReference type="SUPFAM" id="SSF46894">
    <property type="entry name" value="C-terminal effector domain of the bipartite response regulators"/>
    <property type="match status" value="1"/>
</dbReference>
<dbReference type="Gene3D" id="3.40.50.2300">
    <property type="match status" value="1"/>
</dbReference>
<gene>
    <name evidence="4" type="ORF">MKQ68_18735</name>
</gene>
<dbReference type="Gene3D" id="1.10.10.10">
    <property type="entry name" value="Winged helix-like DNA-binding domain superfamily/Winged helix DNA-binding domain"/>
    <property type="match status" value="1"/>
</dbReference>
<dbReference type="RefSeq" id="WP_264280447.1">
    <property type="nucleotide sequence ID" value="NZ_CP107006.1"/>
</dbReference>
<keyword evidence="1 4" id="KW-0238">DNA-binding</keyword>
<sequence>MTRVLIIEDEFIIARFIEKQIKNHFSCETAIAITAAETISEMERFMPDLLLCDINLGDGHSGIDLVHQLQQAYRFEVIYITSYNAKDIIEQAISSGAANYIIKPVDEMQLFAGVRMAIGKIENKKANDSTAATLTPAEQRIVSLIGMRKSTKEIAEVMHLSPYTIKNQRHKICVKLGLKDENNALLKWALKQLELK</sequence>
<organism evidence="4 5">
    <name type="scientific">Chitinophaga horti</name>
    <dbReference type="NCBI Taxonomy" id="2920382"/>
    <lineage>
        <taxon>Bacteria</taxon>
        <taxon>Pseudomonadati</taxon>
        <taxon>Bacteroidota</taxon>
        <taxon>Chitinophagia</taxon>
        <taxon>Chitinophagales</taxon>
        <taxon>Chitinophagaceae</taxon>
        <taxon>Chitinophaga</taxon>
    </lineage>
</organism>